<evidence type="ECO:0000313" key="2">
    <source>
        <dbReference type="EMBL" id="KAK4466799.1"/>
    </source>
</evidence>
<dbReference type="AlphaFoldDB" id="A0AAV9I473"/>
<accession>A0AAV9I473</accession>
<keyword evidence="3" id="KW-1185">Reference proteome</keyword>
<organism evidence="2 3">
    <name type="scientific">Cladorrhinum samala</name>
    <dbReference type="NCBI Taxonomy" id="585594"/>
    <lineage>
        <taxon>Eukaryota</taxon>
        <taxon>Fungi</taxon>
        <taxon>Dikarya</taxon>
        <taxon>Ascomycota</taxon>
        <taxon>Pezizomycotina</taxon>
        <taxon>Sordariomycetes</taxon>
        <taxon>Sordariomycetidae</taxon>
        <taxon>Sordariales</taxon>
        <taxon>Podosporaceae</taxon>
        <taxon>Cladorrhinum</taxon>
    </lineage>
</organism>
<comment type="caution">
    <text evidence="2">The sequence shown here is derived from an EMBL/GenBank/DDBJ whole genome shotgun (WGS) entry which is preliminary data.</text>
</comment>
<gene>
    <name evidence="2" type="ORF">QBC42DRAFT_281861</name>
</gene>
<evidence type="ECO:0000256" key="1">
    <source>
        <dbReference type="SAM" id="SignalP"/>
    </source>
</evidence>
<dbReference type="EMBL" id="MU864929">
    <property type="protein sequence ID" value="KAK4466799.1"/>
    <property type="molecule type" value="Genomic_DNA"/>
</dbReference>
<proteinExistence type="predicted"/>
<protein>
    <submittedName>
        <fullName evidence="2">Uncharacterized protein</fullName>
    </submittedName>
</protein>
<keyword evidence="1" id="KW-0732">Signal</keyword>
<reference evidence="2" key="2">
    <citation type="submission" date="2023-06" db="EMBL/GenBank/DDBJ databases">
        <authorList>
            <consortium name="Lawrence Berkeley National Laboratory"/>
            <person name="Mondo S.J."/>
            <person name="Hensen N."/>
            <person name="Bonometti L."/>
            <person name="Westerberg I."/>
            <person name="Brannstrom I.O."/>
            <person name="Guillou S."/>
            <person name="Cros-Aarteil S."/>
            <person name="Calhoun S."/>
            <person name="Haridas S."/>
            <person name="Kuo A."/>
            <person name="Pangilinan J."/>
            <person name="Riley R."/>
            <person name="Labutti K."/>
            <person name="Andreopoulos B."/>
            <person name="Lipzen A."/>
            <person name="Chen C."/>
            <person name="Yanf M."/>
            <person name="Daum C."/>
            <person name="Ng V."/>
            <person name="Clum A."/>
            <person name="Steindorff A."/>
            <person name="Ohm R."/>
            <person name="Martin F."/>
            <person name="Silar P."/>
            <person name="Natvig D."/>
            <person name="Lalanne C."/>
            <person name="Gautier V."/>
            <person name="Ament-Velasquez S.L."/>
            <person name="Kruys A."/>
            <person name="Hutchinson M.I."/>
            <person name="Powell A.J."/>
            <person name="Barry K."/>
            <person name="Miller A.N."/>
            <person name="Grigoriev I.V."/>
            <person name="Debuchy R."/>
            <person name="Gladieux P."/>
            <person name="Thoren M.H."/>
            <person name="Johannesson H."/>
        </authorList>
    </citation>
    <scope>NUCLEOTIDE SEQUENCE</scope>
    <source>
        <strain evidence="2">PSN324</strain>
    </source>
</reference>
<reference evidence="2" key="1">
    <citation type="journal article" date="2023" name="Mol. Phylogenet. Evol.">
        <title>Genome-scale phylogeny and comparative genomics of the fungal order Sordariales.</title>
        <authorList>
            <person name="Hensen N."/>
            <person name="Bonometti L."/>
            <person name="Westerberg I."/>
            <person name="Brannstrom I.O."/>
            <person name="Guillou S."/>
            <person name="Cros-Aarteil S."/>
            <person name="Calhoun S."/>
            <person name="Haridas S."/>
            <person name="Kuo A."/>
            <person name="Mondo S."/>
            <person name="Pangilinan J."/>
            <person name="Riley R."/>
            <person name="LaButti K."/>
            <person name="Andreopoulos B."/>
            <person name="Lipzen A."/>
            <person name="Chen C."/>
            <person name="Yan M."/>
            <person name="Daum C."/>
            <person name="Ng V."/>
            <person name="Clum A."/>
            <person name="Steindorff A."/>
            <person name="Ohm R.A."/>
            <person name="Martin F."/>
            <person name="Silar P."/>
            <person name="Natvig D.O."/>
            <person name="Lalanne C."/>
            <person name="Gautier V."/>
            <person name="Ament-Velasquez S.L."/>
            <person name="Kruys A."/>
            <person name="Hutchinson M.I."/>
            <person name="Powell A.J."/>
            <person name="Barry K."/>
            <person name="Miller A.N."/>
            <person name="Grigoriev I.V."/>
            <person name="Debuchy R."/>
            <person name="Gladieux P."/>
            <person name="Hiltunen Thoren M."/>
            <person name="Johannesson H."/>
        </authorList>
    </citation>
    <scope>NUCLEOTIDE SEQUENCE</scope>
    <source>
        <strain evidence="2">PSN324</strain>
    </source>
</reference>
<evidence type="ECO:0000313" key="3">
    <source>
        <dbReference type="Proteomes" id="UP001321749"/>
    </source>
</evidence>
<sequence length="139" mass="15328">MKFLITLLALPAAVLAAPTPNEVAARDDNPPGFVFDTFACACTNAAGKPDGSCPYGDSKSDIGELSHFCFITSHWSKPIEQVMTSAYCKQQNPAYPTAVCKPIKLCLRYPQCTNHNDLYNLCGYKEEISEFYCDHGKQH</sequence>
<feature type="chain" id="PRO_5043978891" evidence="1">
    <location>
        <begin position="17"/>
        <end position="139"/>
    </location>
</feature>
<feature type="signal peptide" evidence="1">
    <location>
        <begin position="1"/>
        <end position="16"/>
    </location>
</feature>
<dbReference type="Proteomes" id="UP001321749">
    <property type="component" value="Unassembled WGS sequence"/>
</dbReference>
<name>A0AAV9I473_9PEZI</name>